<evidence type="ECO:0000313" key="2">
    <source>
        <dbReference type="Proteomes" id="UP000827872"/>
    </source>
</evidence>
<proteinExistence type="predicted"/>
<gene>
    <name evidence="1" type="ORF">K3G42_023936</name>
</gene>
<evidence type="ECO:0000313" key="1">
    <source>
        <dbReference type="EMBL" id="KAH8003770.1"/>
    </source>
</evidence>
<organism evidence="1 2">
    <name type="scientific">Sphaerodactylus townsendi</name>
    <dbReference type="NCBI Taxonomy" id="933632"/>
    <lineage>
        <taxon>Eukaryota</taxon>
        <taxon>Metazoa</taxon>
        <taxon>Chordata</taxon>
        <taxon>Craniata</taxon>
        <taxon>Vertebrata</taxon>
        <taxon>Euteleostomi</taxon>
        <taxon>Lepidosauria</taxon>
        <taxon>Squamata</taxon>
        <taxon>Bifurcata</taxon>
        <taxon>Gekkota</taxon>
        <taxon>Sphaerodactylidae</taxon>
        <taxon>Sphaerodactylus</taxon>
    </lineage>
</organism>
<sequence>MDIGLHQLKKHEIYRKIEPPFEDLFDPAEEYILSLLLVPWMKMLEQDRATYEKVELVEETRQLDSVYFRKLQALHEESISKKDEESAVGKKVSIPLDSAKTTELPSEAPGEVVFCRLADLIRNKMDLEQFRLFLTQHSASTDLMCWMDIEQFRRMLHRDKKQREEKSKEIKNKYLHRKYFFGPDSPATKEEQEQIMKSGGGWGSVIHEQVSPLILVEVQKYARIRLEKKWLPLFLRSEEFGPRTTMKPHLRDAAEDILIQRRKKKTETWKASCVCYTFISCSELS</sequence>
<protein>
    <submittedName>
        <fullName evidence="1">Uncharacterized protein</fullName>
    </submittedName>
</protein>
<accession>A0ACB8FEQ2</accession>
<name>A0ACB8FEQ2_9SAUR</name>
<dbReference type="EMBL" id="CM037622">
    <property type="protein sequence ID" value="KAH8003770.1"/>
    <property type="molecule type" value="Genomic_DNA"/>
</dbReference>
<dbReference type="Proteomes" id="UP000827872">
    <property type="component" value="Linkage Group LG09"/>
</dbReference>
<comment type="caution">
    <text evidence="1">The sequence shown here is derived from an EMBL/GenBank/DDBJ whole genome shotgun (WGS) entry which is preliminary data.</text>
</comment>
<keyword evidence="2" id="KW-1185">Reference proteome</keyword>
<reference evidence="1" key="1">
    <citation type="submission" date="2021-08" db="EMBL/GenBank/DDBJ databases">
        <title>The first chromosome-level gecko genome reveals the dynamic sex chromosomes of Neotropical dwarf geckos (Sphaerodactylidae: Sphaerodactylus).</title>
        <authorList>
            <person name="Pinto B.J."/>
            <person name="Keating S.E."/>
            <person name="Gamble T."/>
        </authorList>
    </citation>
    <scope>NUCLEOTIDE SEQUENCE</scope>
    <source>
        <strain evidence="1">TG3544</strain>
    </source>
</reference>